<keyword evidence="1" id="KW-1133">Transmembrane helix</keyword>
<keyword evidence="1" id="KW-0472">Membrane</keyword>
<dbReference type="AlphaFoldDB" id="A0A645DF16"/>
<name>A0A645DF16_9ZZZZ</name>
<comment type="caution">
    <text evidence="3">The sequence shown here is derived from an EMBL/GenBank/DDBJ whole genome shotgun (WGS) entry which is preliminary data.</text>
</comment>
<organism evidence="3">
    <name type="scientific">bioreactor metagenome</name>
    <dbReference type="NCBI Taxonomy" id="1076179"/>
    <lineage>
        <taxon>unclassified sequences</taxon>
        <taxon>metagenomes</taxon>
        <taxon>ecological metagenomes</taxon>
    </lineage>
</organism>
<evidence type="ECO:0000259" key="2">
    <source>
        <dbReference type="Pfam" id="PF09851"/>
    </source>
</evidence>
<proteinExistence type="predicted"/>
<keyword evidence="1" id="KW-0812">Transmembrane</keyword>
<sequence>MYHTMFWNASRLAGPCFGFGYAGGARWIMGLVLIAVLSSFVLSIIAIVRTSKKRMDKPEALRILEKRYAQGELTKETFEAMRKDLY</sequence>
<protein>
    <recommendedName>
        <fullName evidence="2">SHOCT domain-containing protein</fullName>
    </recommendedName>
</protein>
<evidence type="ECO:0000256" key="1">
    <source>
        <dbReference type="SAM" id="Phobius"/>
    </source>
</evidence>
<dbReference type="EMBL" id="VSSQ01035053">
    <property type="protein sequence ID" value="MPM87172.1"/>
    <property type="molecule type" value="Genomic_DNA"/>
</dbReference>
<feature type="transmembrane region" description="Helical" evidence="1">
    <location>
        <begin position="27"/>
        <end position="48"/>
    </location>
</feature>
<feature type="domain" description="SHOCT" evidence="2">
    <location>
        <begin position="59"/>
        <end position="85"/>
    </location>
</feature>
<gene>
    <name evidence="3" type="ORF">SDC9_134266</name>
</gene>
<reference evidence="3" key="1">
    <citation type="submission" date="2019-08" db="EMBL/GenBank/DDBJ databases">
        <authorList>
            <person name="Kucharzyk K."/>
            <person name="Murdoch R.W."/>
            <person name="Higgins S."/>
            <person name="Loffler F."/>
        </authorList>
    </citation>
    <scope>NUCLEOTIDE SEQUENCE</scope>
</reference>
<evidence type="ECO:0000313" key="3">
    <source>
        <dbReference type="EMBL" id="MPM87172.1"/>
    </source>
</evidence>
<dbReference type="Pfam" id="PF09851">
    <property type="entry name" value="SHOCT"/>
    <property type="match status" value="1"/>
</dbReference>
<accession>A0A645DF16</accession>
<dbReference type="InterPro" id="IPR018649">
    <property type="entry name" value="SHOCT"/>
</dbReference>